<reference evidence="1 2" key="1">
    <citation type="journal article" date="2014" name="Agronomy (Basel)">
        <title>A Draft Genome Sequence for Ensete ventricosum, the Drought-Tolerant Tree Against Hunger.</title>
        <authorList>
            <person name="Harrison J."/>
            <person name="Moore K.A."/>
            <person name="Paszkiewicz K."/>
            <person name="Jones T."/>
            <person name="Grant M."/>
            <person name="Ambacheew D."/>
            <person name="Muzemil S."/>
            <person name="Studholme D.J."/>
        </authorList>
    </citation>
    <scope>NUCLEOTIDE SEQUENCE [LARGE SCALE GENOMIC DNA]</scope>
</reference>
<dbReference type="AlphaFoldDB" id="A0A427AEH3"/>
<evidence type="ECO:0000313" key="1">
    <source>
        <dbReference type="EMBL" id="RRT74614.1"/>
    </source>
</evidence>
<comment type="caution">
    <text evidence="1">The sequence shown here is derived from an EMBL/GenBank/DDBJ whole genome shotgun (WGS) entry which is preliminary data.</text>
</comment>
<dbReference type="Proteomes" id="UP000287651">
    <property type="component" value="Unassembled WGS sequence"/>
</dbReference>
<proteinExistence type="predicted"/>
<organism evidence="1 2">
    <name type="scientific">Ensete ventricosum</name>
    <name type="common">Abyssinian banana</name>
    <name type="synonym">Musa ensete</name>
    <dbReference type="NCBI Taxonomy" id="4639"/>
    <lineage>
        <taxon>Eukaryota</taxon>
        <taxon>Viridiplantae</taxon>
        <taxon>Streptophyta</taxon>
        <taxon>Embryophyta</taxon>
        <taxon>Tracheophyta</taxon>
        <taxon>Spermatophyta</taxon>
        <taxon>Magnoliopsida</taxon>
        <taxon>Liliopsida</taxon>
        <taxon>Zingiberales</taxon>
        <taxon>Musaceae</taxon>
        <taxon>Ensete</taxon>
    </lineage>
</organism>
<dbReference type="EMBL" id="AMZH03002726">
    <property type="protein sequence ID" value="RRT74614.1"/>
    <property type="molecule type" value="Genomic_DNA"/>
</dbReference>
<name>A0A427AEH3_ENSVE</name>
<evidence type="ECO:0000313" key="2">
    <source>
        <dbReference type="Proteomes" id="UP000287651"/>
    </source>
</evidence>
<gene>
    <name evidence="1" type="ORF">B296_00019198</name>
</gene>
<sequence>MFRGESGLLRCFGGSRLSLVGGPRLLPRQLLYYLGSVGFWSEPIPVDRLDKRAELIEIYNRYEWLGGGHVRNQGLLFGVGSPSEACSEPGFQLASLRVGDRLRLEAREPFVFIWSLEALENLFGIESPVFGTESPSRARKLLRTCFGTESPVFGTESPLRAWKLFKSSEALENLLGTESPMFGTESPLRS</sequence>
<protein>
    <submittedName>
        <fullName evidence="1">Uncharacterized protein</fullName>
    </submittedName>
</protein>
<accession>A0A427AEH3</accession>